<organism evidence="2 3">
    <name type="scientific">Paenibacillus auburnensis</name>
    <dbReference type="NCBI Taxonomy" id="2905649"/>
    <lineage>
        <taxon>Bacteria</taxon>
        <taxon>Bacillati</taxon>
        <taxon>Bacillota</taxon>
        <taxon>Bacilli</taxon>
        <taxon>Bacillales</taxon>
        <taxon>Paenibacillaceae</taxon>
        <taxon>Paenibacillus</taxon>
    </lineage>
</organism>
<keyword evidence="1" id="KW-0812">Transmembrane</keyword>
<feature type="transmembrane region" description="Helical" evidence="1">
    <location>
        <begin position="6"/>
        <end position="26"/>
    </location>
</feature>
<dbReference type="EMBL" id="CAKMMG010000002">
    <property type="protein sequence ID" value="CAH1204279.1"/>
    <property type="molecule type" value="Genomic_DNA"/>
</dbReference>
<name>A0ABM9C6N5_9BACL</name>
<comment type="caution">
    <text evidence="2">The sequence shown here is derived from an EMBL/GenBank/DDBJ whole genome shotgun (WGS) entry which is preliminary data.</text>
</comment>
<dbReference type="Proteomes" id="UP000838324">
    <property type="component" value="Unassembled WGS sequence"/>
</dbReference>
<keyword evidence="1" id="KW-1133">Transmembrane helix</keyword>
<sequence length="127" mass="14187">MGFYTNTPWAIYVSIVAIIFIILIVFVVRNASTEPKEYILGLILLSLSCIAAAAYKMIEEFGILTDLSRVIAAIPFIGIFIGIPLFLIGGYKKSGRNKAVLYKLLIAFFFIFLYGAIIIYAYISEQN</sequence>
<gene>
    <name evidence="2" type="ORF">PAECIP111892_02405</name>
</gene>
<proteinExistence type="predicted"/>
<feature type="transmembrane region" description="Helical" evidence="1">
    <location>
        <begin position="100"/>
        <end position="123"/>
    </location>
</feature>
<dbReference type="RefSeq" id="WP_236333297.1">
    <property type="nucleotide sequence ID" value="NZ_CAKMMG010000002.1"/>
</dbReference>
<reference evidence="2" key="1">
    <citation type="submission" date="2022-01" db="EMBL/GenBank/DDBJ databases">
        <authorList>
            <person name="Criscuolo A."/>
        </authorList>
    </citation>
    <scope>NUCLEOTIDE SEQUENCE</scope>
    <source>
        <strain evidence="2">CIP111892</strain>
    </source>
</reference>
<feature type="transmembrane region" description="Helical" evidence="1">
    <location>
        <begin position="38"/>
        <end position="58"/>
    </location>
</feature>
<evidence type="ECO:0000313" key="2">
    <source>
        <dbReference type="EMBL" id="CAH1204279.1"/>
    </source>
</evidence>
<feature type="transmembrane region" description="Helical" evidence="1">
    <location>
        <begin position="70"/>
        <end position="88"/>
    </location>
</feature>
<accession>A0ABM9C6N5</accession>
<evidence type="ECO:0000313" key="3">
    <source>
        <dbReference type="Proteomes" id="UP000838324"/>
    </source>
</evidence>
<evidence type="ECO:0000256" key="1">
    <source>
        <dbReference type="SAM" id="Phobius"/>
    </source>
</evidence>
<protein>
    <submittedName>
        <fullName evidence="2">Uncharacterized protein</fullName>
    </submittedName>
</protein>
<keyword evidence="1" id="KW-0472">Membrane</keyword>
<keyword evidence="3" id="KW-1185">Reference proteome</keyword>